<evidence type="ECO:0000256" key="11">
    <source>
        <dbReference type="ARBA" id="ARBA00048679"/>
    </source>
</evidence>
<evidence type="ECO:0000256" key="6">
    <source>
        <dbReference type="ARBA" id="ARBA00022737"/>
    </source>
</evidence>
<dbReference type="InterPro" id="IPR000719">
    <property type="entry name" value="Prot_kinase_dom"/>
</dbReference>
<dbReference type="GO" id="GO:0106310">
    <property type="term" value="F:protein serine kinase activity"/>
    <property type="evidence" value="ECO:0007669"/>
    <property type="project" value="RHEA"/>
</dbReference>
<dbReference type="PROSITE" id="PS00108">
    <property type="entry name" value="PROTEIN_KINASE_ST"/>
    <property type="match status" value="2"/>
</dbReference>
<keyword evidence="5 12" id="KW-0808">Transferase</keyword>
<organism evidence="19 20">
    <name type="scientific">Stylophora pistillata</name>
    <name type="common">Smooth cauliflower coral</name>
    <dbReference type="NCBI Taxonomy" id="50429"/>
    <lineage>
        <taxon>Eukaryota</taxon>
        <taxon>Metazoa</taxon>
        <taxon>Cnidaria</taxon>
        <taxon>Anthozoa</taxon>
        <taxon>Hexacorallia</taxon>
        <taxon>Scleractinia</taxon>
        <taxon>Astrocoeniina</taxon>
        <taxon>Pocilloporidae</taxon>
        <taxon>Stylophora</taxon>
    </lineage>
</organism>
<evidence type="ECO:0000256" key="15">
    <source>
        <dbReference type="PROSITE-ProRule" id="PRU10141"/>
    </source>
</evidence>
<dbReference type="PROSITE" id="PS50011">
    <property type="entry name" value="PROTEIN_KINASE_DOM"/>
    <property type="match status" value="2"/>
</dbReference>
<dbReference type="GO" id="GO:0004674">
    <property type="term" value="F:protein serine/threonine kinase activity"/>
    <property type="evidence" value="ECO:0007669"/>
    <property type="project" value="UniProtKB-KW"/>
</dbReference>
<keyword evidence="8 12" id="KW-0418">Kinase</keyword>
<protein>
    <recommendedName>
        <fullName evidence="12">Ribosomal protein S6 kinase</fullName>
        <ecNumber evidence="12">2.7.11.1</ecNumber>
    </recommendedName>
</protein>
<reference evidence="20" key="1">
    <citation type="journal article" date="2017" name="bioRxiv">
        <title>Comparative analysis of the genomes of Stylophora pistillata and Acropora digitifera provides evidence for extensive differences between species of corals.</title>
        <authorList>
            <person name="Voolstra C.R."/>
            <person name="Li Y."/>
            <person name="Liew Y.J."/>
            <person name="Baumgarten S."/>
            <person name="Zoccola D."/>
            <person name="Flot J.-F."/>
            <person name="Tambutte S."/>
            <person name="Allemand D."/>
            <person name="Aranda M."/>
        </authorList>
    </citation>
    <scope>NUCLEOTIDE SEQUENCE [LARGE SCALE GENOMIC DNA]</scope>
</reference>
<feature type="binding site" evidence="14 15">
    <location>
        <position position="437"/>
    </location>
    <ligand>
        <name>ATP</name>
        <dbReference type="ChEBI" id="CHEBI:30616"/>
    </ligand>
</feature>
<dbReference type="OrthoDB" id="6764942at2759"/>
<comment type="catalytic activity">
    <reaction evidence="11 12">
        <text>L-seryl-[protein] + ATP = O-phospho-L-seryl-[protein] + ADP + H(+)</text>
        <dbReference type="Rhea" id="RHEA:17989"/>
        <dbReference type="Rhea" id="RHEA-COMP:9863"/>
        <dbReference type="Rhea" id="RHEA-COMP:11604"/>
        <dbReference type="ChEBI" id="CHEBI:15378"/>
        <dbReference type="ChEBI" id="CHEBI:29999"/>
        <dbReference type="ChEBI" id="CHEBI:30616"/>
        <dbReference type="ChEBI" id="CHEBI:83421"/>
        <dbReference type="ChEBI" id="CHEBI:456216"/>
        <dbReference type="EC" id="2.7.11.1"/>
    </reaction>
</comment>
<feature type="binding site" evidence="14 15">
    <location>
        <position position="66"/>
    </location>
    <ligand>
        <name>ATP</name>
        <dbReference type="ChEBI" id="CHEBI:30616"/>
    </ligand>
</feature>
<dbReference type="InterPro" id="IPR016239">
    <property type="entry name" value="Ribosomal_S6_kinase_II"/>
</dbReference>
<keyword evidence="6" id="KW-0677">Repeat</keyword>
<dbReference type="FunFam" id="1.10.510.10:FF:000157">
    <property type="entry name" value="Ribosomal protein S6 kinase"/>
    <property type="match status" value="1"/>
</dbReference>
<feature type="domain" description="Protein kinase" evidence="17">
    <location>
        <begin position="34"/>
        <end position="302"/>
    </location>
</feature>
<keyword evidence="3 12" id="KW-0723">Serine/threonine-protein kinase</keyword>
<dbReference type="GO" id="GO:0035556">
    <property type="term" value="P:intracellular signal transduction"/>
    <property type="evidence" value="ECO:0007669"/>
    <property type="project" value="InterPro"/>
</dbReference>
<dbReference type="GO" id="GO:0000287">
    <property type="term" value="F:magnesium ion binding"/>
    <property type="evidence" value="ECO:0007669"/>
    <property type="project" value="InterPro"/>
</dbReference>
<dbReference type="Gene3D" id="3.30.200.20">
    <property type="entry name" value="Phosphorylase Kinase, domain 1"/>
    <property type="match status" value="2"/>
</dbReference>
<dbReference type="InterPro" id="IPR011009">
    <property type="entry name" value="Kinase-like_dom_sf"/>
</dbReference>
<evidence type="ECO:0000256" key="1">
    <source>
        <dbReference type="ARBA" id="ARBA00001946"/>
    </source>
</evidence>
<comment type="catalytic activity">
    <reaction evidence="10 12">
        <text>L-threonyl-[protein] + ATP = O-phospho-L-threonyl-[protein] + ADP + H(+)</text>
        <dbReference type="Rhea" id="RHEA:46608"/>
        <dbReference type="Rhea" id="RHEA-COMP:11060"/>
        <dbReference type="Rhea" id="RHEA-COMP:11605"/>
        <dbReference type="ChEBI" id="CHEBI:15378"/>
        <dbReference type="ChEBI" id="CHEBI:30013"/>
        <dbReference type="ChEBI" id="CHEBI:30616"/>
        <dbReference type="ChEBI" id="CHEBI:61977"/>
        <dbReference type="ChEBI" id="CHEBI:456216"/>
        <dbReference type="EC" id="2.7.11.1"/>
    </reaction>
</comment>
<dbReference type="SMART" id="SM00220">
    <property type="entry name" value="S_TKc"/>
    <property type="match status" value="2"/>
</dbReference>
<dbReference type="InterPro" id="IPR017441">
    <property type="entry name" value="Protein_kinase_ATP_BS"/>
</dbReference>
<evidence type="ECO:0000256" key="8">
    <source>
        <dbReference type="ARBA" id="ARBA00022777"/>
    </source>
</evidence>
<evidence type="ECO:0000256" key="9">
    <source>
        <dbReference type="ARBA" id="ARBA00022840"/>
    </source>
</evidence>
<feature type="domain" description="AGC-kinase C-terminal" evidence="18">
    <location>
        <begin position="303"/>
        <end position="371"/>
    </location>
</feature>
<feature type="binding site" evidence="14">
    <location>
        <begin position="414"/>
        <end position="422"/>
    </location>
    <ligand>
        <name>ATP</name>
        <dbReference type="ChEBI" id="CHEBI:30616"/>
    </ligand>
</feature>
<gene>
    <name evidence="19" type="primary">RPS6KA5</name>
    <name evidence="19" type="ORF">AWC38_SpisGene4457</name>
</gene>
<sequence>MMENGFENTQLIHHELKNANLTAHEDEKVGLENFELLKVLGTGAYGKVFLVRKRGGYFTGNLYAMKVLKKATIVQKAKTAEHTRTERQVLEAVRRCPFLVTLHWAFQTESKLHLIMDYVNGGELFTHLYQREKFTEDEVRIYIGEIIIAIEHLHRLGIIYRDIKLENILLDSDGHVVITDFGLSKEFSAPNSGERAYSFCGTIEYMAPEVVKGGSRGHDKAVDWWSLGVLMYELLTGASPFTVDGEKNSQSEISKRILYNNPPMPPDISREVVDLLLKLLQKDPKVRLGAKGAQDIKDHPFFKSIDWKLLAERKVAAPFKPRIGFETDVSNFAEEFTDMVPTYSPAAIPKTADRIFKGYSFVAPSIIFGENEFTKHLVANKPSEHRPAPGAVDYAALFEDSPFFRNYAISDEVLGDGSFSTCRKCVHIRTGVAYAVKVVSRRRDHIREEQSLRICQGHPNIVRLQEVFQDDFHTYLVLELLGGGELLERIRKKKNFSEVEASNIIRKLASAVEFMHGRGVVHRDLKPENLLFVDNSENAELKIVDFGFARLKPENQPLRTPCFTAAYAAPEVISQTVNRSGYDESCDLWSLGVIMYTMLSGQVPFQSSRSFRSSDFIMQRITHGDIRFEGQQWESISPAAKDLIKGLLTVDPSKRLKIREVVNHEWLRGGTCLPHTPLMTPGILGKGHKRTYVESALNVTYDAFNRAHKEGFTLMDVQHAPIAKRRKKNKTTSTESRSTTSSDLSNSGGTSPLLNPR</sequence>
<dbReference type="PROSITE" id="PS00107">
    <property type="entry name" value="PROTEIN_KINASE_ATP"/>
    <property type="match status" value="2"/>
</dbReference>
<evidence type="ECO:0000256" key="3">
    <source>
        <dbReference type="ARBA" id="ARBA00022527"/>
    </source>
</evidence>
<keyword evidence="7 12" id="KW-0547">Nucleotide-binding</keyword>
<dbReference type="GO" id="GO:0005524">
    <property type="term" value="F:ATP binding"/>
    <property type="evidence" value="ECO:0007669"/>
    <property type="project" value="UniProtKB-UniRule"/>
</dbReference>
<dbReference type="FunFam" id="1.10.510.10:FF:000109">
    <property type="entry name" value="Ribosomal protein S6 kinase"/>
    <property type="match status" value="1"/>
</dbReference>
<dbReference type="PIRSF" id="PIRSF000606">
    <property type="entry name" value="Ribsml_S6_kin_2"/>
    <property type="match status" value="1"/>
</dbReference>
<evidence type="ECO:0000256" key="14">
    <source>
        <dbReference type="PIRSR" id="PIRSR000606-51"/>
    </source>
</evidence>
<dbReference type="AlphaFoldDB" id="A0A2B4SQF0"/>
<evidence type="ECO:0000256" key="4">
    <source>
        <dbReference type="ARBA" id="ARBA00022553"/>
    </source>
</evidence>
<comment type="cofactor">
    <cofactor evidence="1 12">
        <name>Mg(2+)</name>
        <dbReference type="ChEBI" id="CHEBI:18420"/>
    </cofactor>
</comment>
<evidence type="ECO:0000259" key="18">
    <source>
        <dbReference type="PROSITE" id="PS51285"/>
    </source>
</evidence>
<evidence type="ECO:0000256" key="16">
    <source>
        <dbReference type="SAM" id="MobiDB-lite"/>
    </source>
</evidence>
<dbReference type="Proteomes" id="UP000225706">
    <property type="component" value="Unassembled WGS sequence"/>
</dbReference>
<feature type="region of interest" description="Disordered" evidence="16">
    <location>
        <begin position="723"/>
        <end position="757"/>
    </location>
</feature>
<dbReference type="FunFam" id="3.30.200.20:FF:000686">
    <property type="entry name" value="Ribosomal protein S6 kinase"/>
    <property type="match status" value="1"/>
</dbReference>
<dbReference type="Pfam" id="PF00069">
    <property type="entry name" value="Pkinase"/>
    <property type="match status" value="2"/>
</dbReference>
<dbReference type="EMBL" id="LSMT01000046">
    <property type="protein sequence ID" value="PFX30752.1"/>
    <property type="molecule type" value="Genomic_DNA"/>
</dbReference>
<accession>A0A2B4SQF0</accession>
<comment type="similarity">
    <text evidence="2 12">Belongs to the protein kinase superfamily. AGC Ser/Thr protein kinase family. S6 kinase subfamily.</text>
</comment>
<evidence type="ECO:0000313" key="20">
    <source>
        <dbReference type="Proteomes" id="UP000225706"/>
    </source>
</evidence>
<proteinExistence type="inferred from homology"/>
<dbReference type="Pfam" id="PF00433">
    <property type="entry name" value="Pkinase_C"/>
    <property type="match status" value="1"/>
</dbReference>
<name>A0A2B4SQF0_STYPI</name>
<dbReference type="InterPro" id="IPR000961">
    <property type="entry name" value="AGC-kinase_C"/>
</dbReference>
<keyword evidence="9 12" id="KW-0067">ATP-binding</keyword>
<dbReference type="InterPro" id="IPR017892">
    <property type="entry name" value="Pkinase_C"/>
</dbReference>
<dbReference type="STRING" id="50429.A0A2B4SQF0"/>
<dbReference type="SUPFAM" id="SSF56112">
    <property type="entry name" value="Protein kinase-like (PK-like)"/>
    <property type="match status" value="2"/>
</dbReference>
<evidence type="ECO:0000256" key="13">
    <source>
        <dbReference type="PIRSR" id="PIRSR000606-50"/>
    </source>
</evidence>
<evidence type="ECO:0000256" key="2">
    <source>
        <dbReference type="ARBA" id="ARBA00009804"/>
    </source>
</evidence>
<dbReference type="PANTHER" id="PTHR24351">
    <property type="entry name" value="RIBOSOMAL PROTEIN S6 KINASE"/>
    <property type="match status" value="1"/>
</dbReference>
<dbReference type="SMART" id="SM00133">
    <property type="entry name" value="S_TK_X"/>
    <property type="match status" value="1"/>
</dbReference>
<feature type="binding site" evidence="14">
    <location>
        <begin position="40"/>
        <end position="48"/>
    </location>
    <ligand>
        <name>ATP</name>
        <dbReference type="ChEBI" id="CHEBI:30616"/>
    </ligand>
</feature>
<evidence type="ECO:0000256" key="12">
    <source>
        <dbReference type="PIRNR" id="PIRNR000606"/>
    </source>
</evidence>
<keyword evidence="20" id="KW-1185">Reference proteome</keyword>
<evidence type="ECO:0000256" key="5">
    <source>
        <dbReference type="ARBA" id="ARBA00022679"/>
    </source>
</evidence>
<evidence type="ECO:0000256" key="7">
    <source>
        <dbReference type="ARBA" id="ARBA00022741"/>
    </source>
</evidence>
<evidence type="ECO:0000313" key="19">
    <source>
        <dbReference type="EMBL" id="PFX30752.1"/>
    </source>
</evidence>
<evidence type="ECO:0000259" key="17">
    <source>
        <dbReference type="PROSITE" id="PS50011"/>
    </source>
</evidence>
<dbReference type="PROSITE" id="PS51285">
    <property type="entry name" value="AGC_KINASE_CTER"/>
    <property type="match status" value="1"/>
</dbReference>
<dbReference type="InterPro" id="IPR008271">
    <property type="entry name" value="Ser/Thr_kinase_AS"/>
</dbReference>
<keyword evidence="4" id="KW-0597">Phosphoprotein</keyword>
<feature type="active site" description="Proton acceptor" evidence="13">
    <location>
        <position position="524"/>
    </location>
</feature>
<feature type="domain" description="Protein kinase" evidence="17">
    <location>
        <begin position="408"/>
        <end position="667"/>
    </location>
</feature>
<feature type="compositionally biased region" description="Low complexity" evidence="16">
    <location>
        <begin position="731"/>
        <end position="751"/>
    </location>
</feature>
<comment type="caution">
    <text evidence="19">The sequence shown here is derived from an EMBL/GenBank/DDBJ whole genome shotgun (WGS) entry which is preliminary data.</text>
</comment>
<dbReference type="Gene3D" id="1.10.510.10">
    <property type="entry name" value="Transferase(Phosphotransferase) domain 1"/>
    <property type="match status" value="2"/>
</dbReference>
<dbReference type="EC" id="2.7.11.1" evidence="12"/>
<feature type="active site" description="Proton acceptor" evidence="13">
    <location>
        <position position="162"/>
    </location>
</feature>
<evidence type="ECO:0000256" key="10">
    <source>
        <dbReference type="ARBA" id="ARBA00047899"/>
    </source>
</evidence>